<dbReference type="EMBL" id="WNJQ01000002">
    <property type="protein sequence ID" value="MBC9824761.1"/>
    <property type="molecule type" value="Genomic_DNA"/>
</dbReference>
<gene>
    <name evidence="2" type="ORF">GLO26_02810</name>
</gene>
<dbReference type="Pfam" id="PF09911">
    <property type="entry name" value="DUF2140"/>
    <property type="match status" value="1"/>
</dbReference>
<evidence type="ECO:0000313" key="2">
    <source>
        <dbReference type="EMBL" id="MBC9824761.1"/>
    </source>
</evidence>
<reference evidence="2 3" key="1">
    <citation type="journal article" date="2020" name="Microorganisms">
        <title>New Insight into Antimicrobial Compounds from Food and Marine-Sourced Carnobacterium Species through Phenotype and Genome Analyses.</title>
        <authorList>
            <person name="Begrem S."/>
            <person name="Ivaniuk F."/>
            <person name="Gigout-Chevalier F."/>
            <person name="Kolypczuk L."/>
            <person name="Bonnetot S."/>
            <person name="Leroi F."/>
            <person name="Grovel O."/>
            <person name="Delbarre-Ladrat C."/>
            <person name="Passerini D."/>
        </authorList>
    </citation>
    <scope>NUCLEOTIDE SEQUENCE [LARGE SCALE GENOMIC DNA]</scope>
    <source>
        <strain evidence="2 3">MIP2551</strain>
    </source>
</reference>
<dbReference type="Proteomes" id="UP000638836">
    <property type="component" value="Unassembled WGS sequence"/>
</dbReference>
<feature type="transmembrane region" description="Helical" evidence="1">
    <location>
        <begin position="20"/>
        <end position="37"/>
    </location>
</feature>
<evidence type="ECO:0000313" key="3">
    <source>
        <dbReference type="Proteomes" id="UP000638836"/>
    </source>
</evidence>
<dbReference type="RefSeq" id="WP_023177771.1">
    <property type="nucleotide sequence ID" value="NZ_JAMAYM010000002.1"/>
</dbReference>
<name>A0ABR7TA31_9LACT</name>
<organism evidence="2 3">
    <name type="scientific">Carnobacterium inhibens</name>
    <dbReference type="NCBI Taxonomy" id="147709"/>
    <lineage>
        <taxon>Bacteria</taxon>
        <taxon>Bacillati</taxon>
        <taxon>Bacillota</taxon>
        <taxon>Bacilli</taxon>
        <taxon>Lactobacillales</taxon>
        <taxon>Carnobacteriaceae</taxon>
        <taxon>Carnobacterium</taxon>
    </lineage>
</organism>
<sequence length="204" mass="23495">METKRKQQKNKIKLNGWKWAFLTLLAIIIGTIIWFFTQLSPVIIGEPDLRVTDTKDEVMFQVSTKKDDVNKLVASYLETEKVVTGPVNYQFRLEDEAQLIGTFQLFDHDVQFQLFLEPFVMENGNLQFKATGLSIGKLNLPISFALNQVESQLNIPEWVAIDSEQETVVFNLNQFTLESGMHFSVDKIDLDENDIRVNVYMPTN</sequence>
<accession>A0ABR7TA31</accession>
<keyword evidence="3" id="KW-1185">Reference proteome</keyword>
<evidence type="ECO:0000256" key="1">
    <source>
        <dbReference type="SAM" id="Phobius"/>
    </source>
</evidence>
<dbReference type="InterPro" id="IPR018672">
    <property type="entry name" value="DUF2140"/>
</dbReference>
<keyword evidence="1" id="KW-1133">Transmembrane helix</keyword>
<keyword evidence="1" id="KW-0472">Membrane</keyword>
<keyword evidence="1" id="KW-0812">Transmembrane</keyword>
<comment type="caution">
    <text evidence="2">The sequence shown here is derived from an EMBL/GenBank/DDBJ whole genome shotgun (WGS) entry which is preliminary data.</text>
</comment>
<proteinExistence type="predicted"/>
<protein>
    <submittedName>
        <fullName evidence="2">DUF2140 family protein</fullName>
    </submittedName>
</protein>